<feature type="compositionally biased region" description="Low complexity" evidence="4">
    <location>
        <begin position="615"/>
        <end position="631"/>
    </location>
</feature>
<dbReference type="SUPFAM" id="SSF47095">
    <property type="entry name" value="HMG-box"/>
    <property type="match status" value="1"/>
</dbReference>
<feature type="compositionally biased region" description="Basic and acidic residues" evidence="4">
    <location>
        <begin position="117"/>
        <end position="144"/>
    </location>
</feature>
<dbReference type="PROSITE" id="PS50118">
    <property type="entry name" value="HMG_BOX_2"/>
    <property type="match status" value="1"/>
</dbReference>
<feature type="compositionally biased region" description="Polar residues" evidence="4">
    <location>
        <begin position="31"/>
        <end position="47"/>
    </location>
</feature>
<reference evidence="6" key="1">
    <citation type="submission" date="2022-11" db="EMBL/GenBank/DDBJ databases">
        <title>Genome Sequence of Cubamyces cubensis.</title>
        <authorList>
            <person name="Buettner E."/>
        </authorList>
    </citation>
    <scope>NUCLEOTIDE SEQUENCE</scope>
    <source>
        <strain evidence="6">MPL-01</strain>
    </source>
</reference>
<dbReference type="GO" id="GO:0001228">
    <property type="term" value="F:DNA-binding transcription activator activity, RNA polymerase II-specific"/>
    <property type="evidence" value="ECO:0007669"/>
    <property type="project" value="TreeGrafter"/>
</dbReference>
<keyword evidence="3" id="KW-0539">Nucleus</keyword>
<gene>
    <name evidence="6" type="ORF">ONZ51_g4483</name>
</gene>
<feature type="compositionally biased region" description="Polar residues" evidence="4">
    <location>
        <begin position="285"/>
        <end position="297"/>
    </location>
</feature>
<evidence type="ECO:0000313" key="6">
    <source>
        <dbReference type="EMBL" id="KAJ8486975.1"/>
    </source>
</evidence>
<protein>
    <recommendedName>
        <fullName evidence="5">HMG box domain-containing protein</fullName>
    </recommendedName>
</protein>
<evidence type="ECO:0000313" key="7">
    <source>
        <dbReference type="Proteomes" id="UP001215151"/>
    </source>
</evidence>
<dbReference type="GO" id="GO:0000978">
    <property type="term" value="F:RNA polymerase II cis-regulatory region sequence-specific DNA binding"/>
    <property type="evidence" value="ECO:0007669"/>
    <property type="project" value="TreeGrafter"/>
</dbReference>
<feature type="DNA-binding region" description="HMG box" evidence="3">
    <location>
        <begin position="56"/>
        <end position="129"/>
    </location>
</feature>
<comment type="caution">
    <text evidence="6">The sequence shown here is derived from an EMBL/GenBank/DDBJ whole genome shotgun (WGS) entry which is preliminary data.</text>
</comment>
<keyword evidence="1 3" id="KW-0238">DNA-binding</keyword>
<evidence type="ECO:0000256" key="2">
    <source>
        <dbReference type="ARBA" id="ARBA00023163"/>
    </source>
</evidence>
<feature type="region of interest" description="Disordered" evidence="4">
    <location>
        <begin position="117"/>
        <end position="245"/>
    </location>
</feature>
<feature type="compositionally biased region" description="Low complexity" evidence="4">
    <location>
        <begin position="268"/>
        <end position="284"/>
    </location>
</feature>
<keyword evidence="7" id="KW-1185">Reference proteome</keyword>
<feature type="compositionally biased region" description="Basic residues" evidence="4">
    <location>
        <begin position="1"/>
        <end position="12"/>
    </location>
</feature>
<keyword evidence="2" id="KW-0804">Transcription</keyword>
<dbReference type="InterPro" id="IPR050140">
    <property type="entry name" value="SRY-related_HMG-box_TF-like"/>
</dbReference>
<organism evidence="6 7">
    <name type="scientific">Trametes cubensis</name>
    <dbReference type="NCBI Taxonomy" id="1111947"/>
    <lineage>
        <taxon>Eukaryota</taxon>
        <taxon>Fungi</taxon>
        <taxon>Dikarya</taxon>
        <taxon>Basidiomycota</taxon>
        <taxon>Agaricomycotina</taxon>
        <taxon>Agaricomycetes</taxon>
        <taxon>Polyporales</taxon>
        <taxon>Polyporaceae</taxon>
        <taxon>Trametes</taxon>
    </lineage>
</organism>
<dbReference type="Proteomes" id="UP001215151">
    <property type="component" value="Unassembled WGS sequence"/>
</dbReference>
<dbReference type="SMART" id="SM00398">
    <property type="entry name" value="HMG"/>
    <property type="match status" value="1"/>
</dbReference>
<dbReference type="InterPro" id="IPR009071">
    <property type="entry name" value="HMG_box_dom"/>
</dbReference>
<feature type="domain" description="HMG box" evidence="5">
    <location>
        <begin position="56"/>
        <end position="129"/>
    </location>
</feature>
<dbReference type="CDD" id="cd01389">
    <property type="entry name" value="HMG-box_ROX1-like"/>
    <property type="match status" value="1"/>
</dbReference>
<dbReference type="PANTHER" id="PTHR10270:SF161">
    <property type="entry name" value="SEX-DETERMINING REGION Y PROTEIN"/>
    <property type="match status" value="1"/>
</dbReference>
<dbReference type="InterPro" id="IPR036910">
    <property type="entry name" value="HMG_box_dom_sf"/>
</dbReference>
<feature type="region of interest" description="Disordered" evidence="4">
    <location>
        <begin position="507"/>
        <end position="545"/>
    </location>
</feature>
<dbReference type="GO" id="GO:0030154">
    <property type="term" value="P:cell differentiation"/>
    <property type="evidence" value="ECO:0007669"/>
    <property type="project" value="TreeGrafter"/>
</dbReference>
<dbReference type="PANTHER" id="PTHR10270">
    <property type="entry name" value="SOX TRANSCRIPTION FACTOR"/>
    <property type="match status" value="1"/>
</dbReference>
<feature type="compositionally biased region" description="Low complexity" evidence="4">
    <location>
        <begin position="211"/>
        <end position="222"/>
    </location>
</feature>
<evidence type="ECO:0000256" key="1">
    <source>
        <dbReference type="ARBA" id="ARBA00023125"/>
    </source>
</evidence>
<feature type="region of interest" description="Disordered" evidence="4">
    <location>
        <begin position="266"/>
        <end position="297"/>
    </location>
</feature>
<feature type="region of interest" description="Disordered" evidence="4">
    <location>
        <begin position="612"/>
        <end position="671"/>
    </location>
</feature>
<name>A0AAD7XBY9_9APHY</name>
<evidence type="ECO:0000256" key="4">
    <source>
        <dbReference type="SAM" id="MobiDB-lite"/>
    </source>
</evidence>
<dbReference type="Pfam" id="PF00505">
    <property type="entry name" value="HMG_box"/>
    <property type="match status" value="1"/>
</dbReference>
<evidence type="ECO:0000259" key="5">
    <source>
        <dbReference type="PROSITE" id="PS50118"/>
    </source>
</evidence>
<sequence length="671" mass="71461">MAPTRNNRKSRKEAKEAQEAPEPTETKETQDVQQNGEAQPTAESSTAPVPKKKKKVPRPPNAWILYRKARLLQMRTEPESVTDAPARQSDISIYLAKMWKQEDPAIRNKYEKEAEIAKAKHKEKYPDYKYRPMSKEQKAKERAEQAAAAKKAKQEAKAAAKASGRKASSSRNGAGSSTSPGETSAVRLEDLEPIPRGSGPSPPIDSDDDLSWSSSTPSIPSEGEAHAPQSPFPADTTSPTTNAIFAPDPTYALSFFPPDLGSVQTTISSLPNSSTPSDSPPSYSEAENWQHGQPDLTGQLQGWTVAHPHAPMLLPGGDAMQGIDFGMPELQSGEQAQQWLAQWHESLVNPAVAGPSCMPGLPPEEVSLTVLTPPAMIQGQPNSQELFNENDFLGPGLNIAEFYEDVEDVGHAAAGISQDAAAVVNGTGPLSFEEVVAFIDQNPQVTERSMDPSYALLAAEAANAYPHRVYNYFPEPYTLDPPPAPPYEAPTSFPEAIAPAQTIAPSQTMLSSASAGPSQTVTSPFSEATSPTYAPSPSVAPSQGTDASQAMVDWFNSPMLSFLQGPLTSPPPSTAASTPAPGSAMVPEFSLPQDTPTAGAFFQFQQAVATPEFQQVAPAPEPVESASAPQPSRRYVPPSGAGLTARRRVGQRYTAPPKRLGVDSSEASGSA</sequence>
<proteinExistence type="predicted"/>
<accession>A0AAD7XBY9</accession>
<feature type="region of interest" description="Disordered" evidence="4">
    <location>
        <begin position="1"/>
        <end position="62"/>
    </location>
</feature>
<dbReference type="EMBL" id="JAPEVG010000087">
    <property type="protein sequence ID" value="KAJ8486975.1"/>
    <property type="molecule type" value="Genomic_DNA"/>
</dbReference>
<dbReference type="Gene3D" id="1.10.30.10">
    <property type="entry name" value="High mobility group box domain"/>
    <property type="match status" value="1"/>
</dbReference>
<feature type="compositionally biased region" description="Low complexity" evidence="4">
    <location>
        <begin position="159"/>
        <end position="177"/>
    </location>
</feature>
<feature type="compositionally biased region" description="Basic and acidic residues" evidence="4">
    <location>
        <begin position="13"/>
        <end position="30"/>
    </location>
</feature>
<feature type="region of interest" description="Disordered" evidence="4">
    <location>
        <begin position="563"/>
        <end position="584"/>
    </location>
</feature>
<dbReference type="GO" id="GO:0005634">
    <property type="term" value="C:nucleus"/>
    <property type="evidence" value="ECO:0007669"/>
    <property type="project" value="UniProtKB-UniRule"/>
</dbReference>
<evidence type="ECO:0000256" key="3">
    <source>
        <dbReference type="PROSITE-ProRule" id="PRU00267"/>
    </source>
</evidence>
<dbReference type="AlphaFoldDB" id="A0AAD7XBY9"/>